<accession>A0A2N5Q1T8</accession>
<organism evidence="1 2">
    <name type="scientific">Mediterraneibacter gnavus</name>
    <name type="common">Ruminococcus gnavus</name>
    <dbReference type="NCBI Taxonomy" id="33038"/>
    <lineage>
        <taxon>Bacteria</taxon>
        <taxon>Bacillati</taxon>
        <taxon>Bacillota</taxon>
        <taxon>Clostridia</taxon>
        <taxon>Lachnospirales</taxon>
        <taxon>Lachnospiraceae</taxon>
        <taxon>Mediterraneibacter</taxon>
    </lineage>
</organism>
<protein>
    <submittedName>
        <fullName evidence="1">Uncharacterized protein</fullName>
    </submittedName>
</protein>
<sequence>MTRNEAVEKIMERIEEIKDDYDFGYIGVRVQENPFTLGETLDNSFVWVDGEMTEEELNGTCAVKIDEAELAKGYFGDHVAIIGGDSAEYGQDLGEIIIRNAEVLEIVS</sequence>
<dbReference type="RefSeq" id="WP_101882113.1">
    <property type="nucleotide sequence ID" value="NZ_NIHW01000007.1"/>
</dbReference>
<reference evidence="1 2" key="1">
    <citation type="journal article" date="2017" name="Genome Med.">
        <title>A novel Ruminococcus gnavus clade enriched in inflammatory bowel disease patients.</title>
        <authorList>
            <person name="Hall A.B."/>
            <person name="Yassour M."/>
            <person name="Sauk J."/>
            <person name="Garner A."/>
            <person name="Jiang X."/>
            <person name="Arthur T."/>
            <person name="Lagoudas G.K."/>
            <person name="Vatanen T."/>
            <person name="Fornelos N."/>
            <person name="Wilson R."/>
            <person name="Bertha M."/>
            <person name="Cohen M."/>
            <person name="Garber J."/>
            <person name="Khalili H."/>
            <person name="Gevers D."/>
            <person name="Ananthakrishnan A.N."/>
            <person name="Kugathasan S."/>
            <person name="Lander E.S."/>
            <person name="Blainey P."/>
            <person name="Vlamakis H."/>
            <person name="Xavier R.J."/>
            <person name="Huttenhower C."/>
        </authorList>
    </citation>
    <scope>NUCLEOTIDE SEQUENCE [LARGE SCALE GENOMIC DNA]</scope>
    <source>
        <strain evidence="1 2">RJX1128</strain>
    </source>
</reference>
<name>A0A2N5Q1T8_MEDGN</name>
<dbReference type="Proteomes" id="UP000234840">
    <property type="component" value="Unassembled WGS sequence"/>
</dbReference>
<proteinExistence type="predicted"/>
<evidence type="ECO:0000313" key="1">
    <source>
        <dbReference type="EMBL" id="PLT88350.1"/>
    </source>
</evidence>
<gene>
    <name evidence="1" type="ORF">CDL20_04235</name>
</gene>
<dbReference type="AlphaFoldDB" id="A0A2N5Q1T8"/>
<dbReference type="EMBL" id="NIHW01000007">
    <property type="protein sequence ID" value="PLT88350.1"/>
    <property type="molecule type" value="Genomic_DNA"/>
</dbReference>
<evidence type="ECO:0000313" key="2">
    <source>
        <dbReference type="Proteomes" id="UP000234840"/>
    </source>
</evidence>
<comment type="caution">
    <text evidence="1">The sequence shown here is derived from an EMBL/GenBank/DDBJ whole genome shotgun (WGS) entry which is preliminary data.</text>
</comment>